<dbReference type="AlphaFoldDB" id="A0A9D1IE33"/>
<comment type="similarity">
    <text evidence="1">Belongs to the LysR transcriptional regulatory family.</text>
</comment>
<evidence type="ECO:0000256" key="3">
    <source>
        <dbReference type="ARBA" id="ARBA00023125"/>
    </source>
</evidence>
<dbReference type="SUPFAM" id="SSF53850">
    <property type="entry name" value="Periplasmic binding protein-like II"/>
    <property type="match status" value="1"/>
</dbReference>
<dbReference type="Pfam" id="PF00126">
    <property type="entry name" value="HTH_1"/>
    <property type="match status" value="1"/>
</dbReference>
<dbReference type="Pfam" id="PF03466">
    <property type="entry name" value="LysR_substrate"/>
    <property type="match status" value="1"/>
</dbReference>
<dbReference type="InterPro" id="IPR000847">
    <property type="entry name" value="LysR_HTH_N"/>
</dbReference>
<evidence type="ECO:0000313" key="7">
    <source>
        <dbReference type="Proteomes" id="UP000824072"/>
    </source>
</evidence>
<feature type="domain" description="HTH lysR-type" evidence="5">
    <location>
        <begin position="1"/>
        <end position="57"/>
    </location>
</feature>
<protein>
    <submittedName>
        <fullName evidence="6">LysR family transcriptional regulator</fullName>
    </submittedName>
</protein>
<comment type="caution">
    <text evidence="6">The sequence shown here is derived from an EMBL/GenBank/DDBJ whole genome shotgun (WGS) entry which is preliminary data.</text>
</comment>
<evidence type="ECO:0000313" key="6">
    <source>
        <dbReference type="EMBL" id="HIU34279.1"/>
    </source>
</evidence>
<dbReference type="PANTHER" id="PTHR30419">
    <property type="entry name" value="HTH-TYPE TRANSCRIPTIONAL REGULATOR YBHD"/>
    <property type="match status" value="1"/>
</dbReference>
<dbReference type="GO" id="GO:0003677">
    <property type="term" value="F:DNA binding"/>
    <property type="evidence" value="ECO:0007669"/>
    <property type="project" value="UniProtKB-KW"/>
</dbReference>
<proteinExistence type="inferred from homology"/>
<dbReference type="PRINTS" id="PR00039">
    <property type="entry name" value="HTHLYSR"/>
</dbReference>
<sequence length="317" mass="35982">MNFINLQYFLVVAKELNITSAAKKIHISQQALSQHIRSLEEELETELFARTPRLQLTPAGVCLANASSRILDLKESAITEIQRINHQQPQKLRLGISQARSEQLLPNILPKFCAENPQVVIELLEGGADVTQPELELGNLDLILLVRPDYPNFTQVELIYEELYVVASYPLFYQHFGEQTDAIIARLREKFDFSYLRNMPLIMLRKSSTIRSIFENFLAEKEIVPRILLENANVQTSLTLAQSGVGVTLYPDLFLRQHTSRFTHSNALYFPVGRYGPLVACYNPKYPLTPAAASFLSCIKDWLGGVDRPNPTFTVYP</sequence>
<reference evidence="6" key="1">
    <citation type="submission" date="2020-10" db="EMBL/GenBank/DDBJ databases">
        <authorList>
            <person name="Gilroy R."/>
        </authorList>
    </citation>
    <scope>NUCLEOTIDE SEQUENCE</scope>
    <source>
        <strain evidence="6">ChiHcec3-11533</strain>
    </source>
</reference>
<dbReference type="InterPro" id="IPR050950">
    <property type="entry name" value="HTH-type_LysR_regulators"/>
</dbReference>
<organism evidence="6 7">
    <name type="scientific">Candidatus Pullichristensenella excrementigallinarum</name>
    <dbReference type="NCBI Taxonomy" id="2840907"/>
    <lineage>
        <taxon>Bacteria</taxon>
        <taxon>Bacillati</taxon>
        <taxon>Bacillota</taxon>
        <taxon>Clostridia</taxon>
        <taxon>Candidatus Pullichristensenella</taxon>
    </lineage>
</organism>
<dbReference type="EMBL" id="DVMU01000157">
    <property type="protein sequence ID" value="HIU34279.1"/>
    <property type="molecule type" value="Genomic_DNA"/>
</dbReference>
<dbReference type="GO" id="GO:0003700">
    <property type="term" value="F:DNA-binding transcription factor activity"/>
    <property type="evidence" value="ECO:0007669"/>
    <property type="project" value="InterPro"/>
</dbReference>
<evidence type="ECO:0000256" key="2">
    <source>
        <dbReference type="ARBA" id="ARBA00023015"/>
    </source>
</evidence>
<dbReference type="CDD" id="cd05466">
    <property type="entry name" value="PBP2_LTTR_substrate"/>
    <property type="match status" value="1"/>
</dbReference>
<keyword evidence="4" id="KW-0804">Transcription</keyword>
<evidence type="ECO:0000256" key="4">
    <source>
        <dbReference type="ARBA" id="ARBA00023163"/>
    </source>
</evidence>
<gene>
    <name evidence="6" type="ORF">IAB02_06930</name>
</gene>
<dbReference type="Gene3D" id="1.10.10.10">
    <property type="entry name" value="Winged helix-like DNA-binding domain superfamily/Winged helix DNA-binding domain"/>
    <property type="match status" value="1"/>
</dbReference>
<evidence type="ECO:0000256" key="1">
    <source>
        <dbReference type="ARBA" id="ARBA00009437"/>
    </source>
</evidence>
<keyword evidence="3" id="KW-0238">DNA-binding</keyword>
<dbReference type="Proteomes" id="UP000824072">
    <property type="component" value="Unassembled WGS sequence"/>
</dbReference>
<dbReference type="InterPro" id="IPR005119">
    <property type="entry name" value="LysR_subst-bd"/>
</dbReference>
<dbReference type="PROSITE" id="PS50931">
    <property type="entry name" value="HTH_LYSR"/>
    <property type="match status" value="1"/>
</dbReference>
<dbReference type="Gene3D" id="3.40.190.290">
    <property type="match status" value="1"/>
</dbReference>
<dbReference type="InterPro" id="IPR036390">
    <property type="entry name" value="WH_DNA-bd_sf"/>
</dbReference>
<reference evidence="6" key="2">
    <citation type="journal article" date="2021" name="PeerJ">
        <title>Extensive microbial diversity within the chicken gut microbiome revealed by metagenomics and culture.</title>
        <authorList>
            <person name="Gilroy R."/>
            <person name="Ravi A."/>
            <person name="Getino M."/>
            <person name="Pursley I."/>
            <person name="Horton D.L."/>
            <person name="Alikhan N.F."/>
            <person name="Baker D."/>
            <person name="Gharbi K."/>
            <person name="Hall N."/>
            <person name="Watson M."/>
            <person name="Adriaenssens E.M."/>
            <person name="Foster-Nyarko E."/>
            <person name="Jarju S."/>
            <person name="Secka A."/>
            <person name="Antonio M."/>
            <person name="Oren A."/>
            <person name="Chaudhuri R.R."/>
            <person name="La Ragione R."/>
            <person name="Hildebrand F."/>
            <person name="Pallen M.J."/>
        </authorList>
    </citation>
    <scope>NUCLEOTIDE SEQUENCE</scope>
    <source>
        <strain evidence="6">ChiHcec3-11533</strain>
    </source>
</reference>
<evidence type="ECO:0000259" key="5">
    <source>
        <dbReference type="PROSITE" id="PS50931"/>
    </source>
</evidence>
<dbReference type="GO" id="GO:0005829">
    <property type="term" value="C:cytosol"/>
    <property type="evidence" value="ECO:0007669"/>
    <property type="project" value="TreeGrafter"/>
</dbReference>
<dbReference type="InterPro" id="IPR036388">
    <property type="entry name" value="WH-like_DNA-bd_sf"/>
</dbReference>
<keyword evidence="2" id="KW-0805">Transcription regulation</keyword>
<dbReference type="SUPFAM" id="SSF46785">
    <property type="entry name" value="Winged helix' DNA-binding domain"/>
    <property type="match status" value="1"/>
</dbReference>
<name>A0A9D1IE33_9FIRM</name>
<accession>A0A9D1IE33</accession>